<evidence type="ECO:0000313" key="1">
    <source>
        <dbReference type="EMBL" id="KAF7356108.1"/>
    </source>
</evidence>
<keyword evidence="2" id="KW-1185">Reference proteome</keyword>
<proteinExistence type="predicted"/>
<reference evidence="1" key="1">
    <citation type="submission" date="2020-05" db="EMBL/GenBank/DDBJ databases">
        <title>Mycena genomes resolve the evolution of fungal bioluminescence.</title>
        <authorList>
            <person name="Tsai I.J."/>
        </authorList>
    </citation>
    <scope>NUCLEOTIDE SEQUENCE</scope>
    <source>
        <strain evidence="1">CCC161011</strain>
    </source>
</reference>
<evidence type="ECO:0000313" key="2">
    <source>
        <dbReference type="Proteomes" id="UP000620124"/>
    </source>
</evidence>
<protein>
    <submittedName>
        <fullName evidence="1">Uncharacterized protein</fullName>
    </submittedName>
</protein>
<comment type="caution">
    <text evidence="1">The sequence shown here is derived from an EMBL/GenBank/DDBJ whole genome shotgun (WGS) entry which is preliminary data.</text>
</comment>
<sequence length="181" mass="20345">MDDKTHVAPPESTTQCSPGTTGSICHAAVVNSSARDIIMTNCTTTSNLTFTNAPAVSSDFRTILLGDTDLQHEIRVNYDTGVVQERTREWQNEITRYKSVRHPNIVQIWATASAHGIHATLFHNDLIPLRQYVGRYQHSPCVQVYIYGYCGMEFKAASDYFFSSFHQRLSMGNIRKTVAEP</sequence>
<name>A0A8H6YAD2_9AGAR</name>
<dbReference type="AlphaFoldDB" id="A0A8H6YAD2"/>
<dbReference type="Proteomes" id="UP000620124">
    <property type="component" value="Unassembled WGS sequence"/>
</dbReference>
<gene>
    <name evidence="1" type="ORF">MVEN_00941000</name>
</gene>
<dbReference type="EMBL" id="JACAZI010000007">
    <property type="protein sequence ID" value="KAF7356108.1"/>
    <property type="molecule type" value="Genomic_DNA"/>
</dbReference>
<organism evidence="1 2">
    <name type="scientific">Mycena venus</name>
    <dbReference type="NCBI Taxonomy" id="2733690"/>
    <lineage>
        <taxon>Eukaryota</taxon>
        <taxon>Fungi</taxon>
        <taxon>Dikarya</taxon>
        <taxon>Basidiomycota</taxon>
        <taxon>Agaricomycotina</taxon>
        <taxon>Agaricomycetes</taxon>
        <taxon>Agaricomycetidae</taxon>
        <taxon>Agaricales</taxon>
        <taxon>Marasmiineae</taxon>
        <taxon>Mycenaceae</taxon>
        <taxon>Mycena</taxon>
    </lineage>
</organism>
<dbReference type="OrthoDB" id="3021386at2759"/>
<accession>A0A8H6YAD2</accession>